<evidence type="ECO:0000256" key="8">
    <source>
        <dbReference type="ARBA" id="ARBA00023136"/>
    </source>
</evidence>
<feature type="transmembrane region" description="Helical" evidence="9">
    <location>
        <begin position="120"/>
        <end position="148"/>
    </location>
</feature>
<comment type="subcellular location">
    <subcellularLocation>
        <location evidence="1">Cell inner membrane</location>
        <topology evidence="1">Multi-pass membrane protein</topology>
    </subcellularLocation>
    <subcellularLocation>
        <location evidence="9">Cell membrane</location>
        <topology evidence="9">Multi-pass membrane protein</topology>
    </subcellularLocation>
</comment>
<dbReference type="InterPro" id="IPR047817">
    <property type="entry name" value="ABC2_TM_bact-type"/>
</dbReference>
<dbReference type="InterPro" id="IPR013525">
    <property type="entry name" value="ABC2_TM"/>
</dbReference>
<feature type="transmembrane region" description="Helical" evidence="9">
    <location>
        <begin position="46"/>
        <end position="68"/>
    </location>
</feature>
<gene>
    <name evidence="11" type="ORF">RT717_21135</name>
</gene>
<dbReference type="RefSeq" id="WP_317488342.1">
    <property type="nucleotide sequence ID" value="NZ_CP136051.1"/>
</dbReference>
<dbReference type="Pfam" id="PF01061">
    <property type="entry name" value="ABC2_membrane"/>
    <property type="match status" value="1"/>
</dbReference>
<comment type="similarity">
    <text evidence="2 9">Belongs to the ABC-2 integral membrane protein family.</text>
</comment>
<evidence type="ECO:0000256" key="7">
    <source>
        <dbReference type="ARBA" id="ARBA00022989"/>
    </source>
</evidence>
<dbReference type="EMBL" id="CP136051">
    <property type="protein sequence ID" value="WOK05584.1"/>
    <property type="molecule type" value="Genomic_DNA"/>
</dbReference>
<evidence type="ECO:0000256" key="5">
    <source>
        <dbReference type="ARBA" id="ARBA00022519"/>
    </source>
</evidence>
<evidence type="ECO:0000256" key="2">
    <source>
        <dbReference type="ARBA" id="ARBA00007783"/>
    </source>
</evidence>
<keyword evidence="8 9" id="KW-0472">Membrane</keyword>
<keyword evidence="7 9" id="KW-1133">Transmembrane helix</keyword>
<evidence type="ECO:0000259" key="10">
    <source>
        <dbReference type="PROSITE" id="PS51012"/>
    </source>
</evidence>
<feature type="transmembrane region" description="Helical" evidence="9">
    <location>
        <begin position="189"/>
        <end position="206"/>
    </location>
</feature>
<evidence type="ECO:0000313" key="12">
    <source>
        <dbReference type="Proteomes" id="UP001302349"/>
    </source>
</evidence>
<evidence type="ECO:0000256" key="3">
    <source>
        <dbReference type="ARBA" id="ARBA00022448"/>
    </source>
</evidence>
<keyword evidence="5" id="KW-0997">Cell inner membrane</keyword>
<sequence length="274" mass="31372">MDKRKLTLIVSSRPWWKVNFRELLDYRDLFLVLTYKDLRVRYAQTFLGLAWVVVQPIVTLFIFTLIFGKAINVDTGGVPYPIFALAAMSAWSYFAFVMAQSGGSIIGAQEMVKKIYFPRLVLPLSKAIVGLIDFVVALVLLGVLMLYYQQPFSSNVGFVFIFMLLNFFCSLAMGIWLSALTIRFRDFQHVVPFMVQIGLYATPIAYPSSIVPDIWQPYYYLNPMAGIVEGMRWSLIGVGELSYYSYFSFGVTMFLFVTGVLYFHRTERIIADIV</sequence>
<protein>
    <recommendedName>
        <fullName evidence="9">Transport permease protein</fullName>
    </recommendedName>
</protein>
<organism evidence="11 12">
    <name type="scientific">Imperialibacter roseus</name>
    <dbReference type="NCBI Taxonomy" id="1324217"/>
    <lineage>
        <taxon>Bacteria</taxon>
        <taxon>Pseudomonadati</taxon>
        <taxon>Bacteroidota</taxon>
        <taxon>Cytophagia</taxon>
        <taxon>Cytophagales</taxon>
        <taxon>Flammeovirgaceae</taxon>
        <taxon>Imperialibacter</taxon>
    </lineage>
</organism>
<dbReference type="PANTHER" id="PTHR30413">
    <property type="entry name" value="INNER MEMBRANE TRANSPORT PERMEASE"/>
    <property type="match status" value="1"/>
</dbReference>
<accession>A0ABZ0IKP2</accession>
<name>A0ABZ0IKP2_9BACT</name>
<evidence type="ECO:0000256" key="1">
    <source>
        <dbReference type="ARBA" id="ARBA00004429"/>
    </source>
</evidence>
<feature type="transmembrane region" description="Helical" evidence="9">
    <location>
        <begin position="243"/>
        <end position="263"/>
    </location>
</feature>
<evidence type="ECO:0000313" key="11">
    <source>
        <dbReference type="EMBL" id="WOK05584.1"/>
    </source>
</evidence>
<feature type="domain" description="ABC transmembrane type-2" evidence="10">
    <location>
        <begin position="47"/>
        <end position="266"/>
    </location>
</feature>
<keyword evidence="6 9" id="KW-0812">Transmembrane</keyword>
<keyword evidence="3 9" id="KW-0813">Transport</keyword>
<feature type="transmembrane region" description="Helical" evidence="9">
    <location>
        <begin position="154"/>
        <end position="177"/>
    </location>
</feature>
<evidence type="ECO:0000256" key="4">
    <source>
        <dbReference type="ARBA" id="ARBA00022475"/>
    </source>
</evidence>
<reference evidence="11 12" key="1">
    <citation type="journal article" date="2023" name="Microbiol. Resour. Announc.">
        <title>Complete Genome Sequence of Imperialibacter roseus strain P4T.</title>
        <authorList>
            <person name="Tizabi D.R."/>
            <person name="Bachvaroff T."/>
            <person name="Hill R.T."/>
        </authorList>
    </citation>
    <scope>NUCLEOTIDE SEQUENCE [LARGE SCALE GENOMIC DNA]</scope>
    <source>
        <strain evidence="11 12">P4T</strain>
    </source>
</reference>
<dbReference type="PROSITE" id="PS51012">
    <property type="entry name" value="ABC_TM2"/>
    <property type="match status" value="1"/>
</dbReference>
<proteinExistence type="inferred from homology"/>
<evidence type="ECO:0000256" key="9">
    <source>
        <dbReference type="RuleBase" id="RU361157"/>
    </source>
</evidence>
<keyword evidence="4 9" id="KW-1003">Cell membrane</keyword>
<dbReference type="Proteomes" id="UP001302349">
    <property type="component" value="Chromosome"/>
</dbReference>
<feature type="transmembrane region" description="Helical" evidence="9">
    <location>
        <begin position="80"/>
        <end position="99"/>
    </location>
</feature>
<keyword evidence="12" id="KW-1185">Reference proteome</keyword>
<evidence type="ECO:0000256" key="6">
    <source>
        <dbReference type="ARBA" id="ARBA00022692"/>
    </source>
</evidence>
<dbReference type="PANTHER" id="PTHR30413:SF8">
    <property type="entry name" value="TRANSPORT PERMEASE PROTEIN"/>
    <property type="match status" value="1"/>
</dbReference>